<dbReference type="Proteomes" id="UP000054928">
    <property type="component" value="Unassembled WGS sequence"/>
</dbReference>
<proteinExistence type="predicted"/>
<keyword evidence="2" id="KW-1185">Reference proteome</keyword>
<dbReference type="EMBL" id="CCYD01000523">
    <property type="protein sequence ID" value="CEG40822.1"/>
    <property type="molecule type" value="Genomic_DNA"/>
</dbReference>
<evidence type="ECO:0000313" key="2">
    <source>
        <dbReference type="Proteomes" id="UP000054928"/>
    </source>
</evidence>
<dbReference type="AlphaFoldDB" id="A0A0P1AI38"/>
<name>A0A0P1AI38_PLAHL</name>
<dbReference type="GeneID" id="36406057"/>
<accession>A0A0P1AI38</accession>
<evidence type="ECO:0000313" key="1">
    <source>
        <dbReference type="EMBL" id="CEG40822.1"/>
    </source>
</evidence>
<organism evidence="1 2">
    <name type="scientific">Plasmopara halstedii</name>
    <name type="common">Downy mildew of sunflower</name>
    <dbReference type="NCBI Taxonomy" id="4781"/>
    <lineage>
        <taxon>Eukaryota</taxon>
        <taxon>Sar</taxon>
        <taxon>Stramenopiles</taxon>
        <taxon>Oomycota</taxon>
        <taxon>Peronosporomycetes</taxon>
        <taxon>Peronosporales</taxon>
        <taxon>Peronosporaceae</taxon>
        <taxon>Plasmopara</taxon>
    </lineage>
</organism>
<sequence>MASTVQCIQLDAVTCLELVEPPVRQTEFGIRDAKLSRMERASSIKRSSVRMALPSLLFYSARKADSNTGNPNTAIHFTALRDSECIFWRIDDTMRRRAR</sequence>
<protein>
    <submittedName>
        <fullName evidence="1">Uncharacterized protein</fullName>
    </submittedName>
</protein>
<dbReference type="RefSeq" id="XP_024577191.1">
    <property type="nucleotide sequence ID" value="XM_024726522.1"/>
</dbReference>
<reference evidence="2" key="1">
    <citation type="submission" date="2014-09" db="EMBL/GenBank/DDBJ databases">
        <authorList>
            <person name="Sharma Rahul"/>
            <person name="Thines Marco"/>
        </authorList>
    </citation>
    <scope>NUCLEOTIDE SEQUENCE [LARGE SCALE GENOMIC DNA]</scope>
</reference>